<dbReference type="AlphaFoldDB" id="A0A1Q5PPN1"/>
<keyword evidence="1" id="KW-0472">Membrane</keyword>
<dbReference type="OrthoDB" id="9976670at2"/>
<keyword evidence="1" id="KW-1133">Transmembrane helix</keyword>
<feature type="transmembrane region" description="Helical" evidence="1">
    <location>
        <begin position="7"/>
        <end position="25"/>
    </location>
</feature>
<keyword evidence="1" id="KW-0812">Transmembrane</keyword>
<dbReference type="EMBL" id="MQSV01000001">
    <property type="protein sequence ID" value="OKL49476.1"/>
    <property type="molecule type" value="Genomic_DNA"/>
</dbReference>
<feature type="transmembrane region" description="Helical" evidence="1">
    <location>
        <begin position="31"/>
        <end position="56"/>
    </location>
</feature>
<comment type="caution">
    <text evidence="2">The sequence shown here is derived from an EMBL/GenBank/DDBJ whole genome shotgun (WGS) entry which is preliminary data.</text>
</comment>
<gene>
    <name evidence="2" type="ORF">BSR29_00495</name>
</gene>
<sequence>MPRKYSLVFVINFLAAIFLLVINLLSFRDSFFYRAGTAVAYVLFALSLLSIFYVIAKNVLSQSKRIKEQQKALSNLAGTIGKAAPVLRRVDDRSRSILNNSLENITQKTPRDFLAFLVRDEHDAERGIELFEELNGWFDRLVLVLDWTESRQWGSWIEKDFGPKITIVAGEHLIDGTADPSALGT</sequence>
<name>A0A1Q5PPN1_9ACTO</name>
<reference evidence="2 3" key="1">
    <citation type="submission" date="2016-11" db="EMBL/GenBank/DDBJ databases">
        <title>Actinomyces gypaetusis sp. nov. isolated from the vulture Gypaetus barbatus in Qinghai Tibet Plateau China.</title>
        <authorList>
            <person name="Meng X."/>
        </authorList>
    </citation>
    <scope>NUCLEOTIDE SEQUENCE [LARGE SCALE GENOMIC DNA]</scope>
    <source>
        <strain evidence="2 3">VUL4_2</strain>
    </source>
</reference>
<evidence type="ECO:0000313" key="3">
    <source>
        <dbReference type="Proteomes" id="UP000186785"/>
    </source>
</evidence>
<protein>
    <submittedName>
        <fullName evidence="2">Uncharacterized protein</fullName>
    </submittedName>
</protein>
<accession>A0A1Q5PPN1</accession>
<dbReference type="Proteomes" id="UP000186785">
    <property type="component" value="Unassembled WGS sequence"/>
</dbReference>
<evidence type="ECO:0000313" key="2">
    <source>
        <dbReference type="EMBL" id="OKL49476.1"/>
    </source>
</evidence>
<proteinExistence type="predicted"/>
<dbReference type="RefSeq" id="WP_073708367.1">
    <property type="nucleotide sequence ID" value="NZ_MQSV01000001.1"/>
</dbReference>
<evidence type="ECO:0000256" key="1">
    <source>
        <dbReference type="SAM" id="Phobius"/>
    </source>
</evidence>
<keyword evidence="3" id="KW-1185">Reference proteome</keyword>
<organism evidence="2 3">
    <name type="scientific">Boudabousia liubingyangii</name>
    <dbReference type="NCBI Taxonomy" id="1921764"/>
    <lineage>
        <taxon>Bacteria</taxon>
        <taxon>Bacillati</taxon>
        <taxon>Actinomycetota</taxon>
        <taxon>Actinomycetes</taxon>
        <taxon>Actinomycetales</taxon>
        <taxon>Actinomycetaceae</taxon>
        <taxon>Boudabousia</taxon>
    </lineage>
</organism>